<dbReference type="PROSITE" id="PS51277">
    <property type="entry name" value="BURP"/>
    <property type="match status" value="1"/>
</dbReference>
<feature type="domain" description="BURP" evidence="1">
    <location>
        <begin position="56"/>
        <end position="272"/>
    </location>
</feature>
<sequence length="274" mass="30892">MDPIRILTVPLPSQPPPGGFCYQAEGWEGLKEISSRPVHDDRPIHMQHMDPSLNVFFTIDDLKVGKIKPIYFPKKNLSKSPRLLSREESDTIPFSSKHLPYLLEFFSFSIESPQAKAMEYTLGQCEVETIQGETKFCATTLESLLDFARGIFGLDTQLKVLTTTHLTNSTTLLQNYTFLGVKEIPAPKMIACHTMPYPYAVFYCHCQESETRVFEVSLGGENGETVQAAAVCHMDTSRWDLDHVSFQVLKIEPRSSPVCHFFPADNLVWVPSTA</sequence>
<accession>A0A9E9L5U7</accession>
<dbReference type="AlphaFoldDB" id="A0A9E9L5U7"/>
<dbReference type="PANTHER" id="PTHR31236">
    <property type="entry name" value="BURP DOMAIN PROTEIN USPL1-LIKE"/>
    <property type="match status" value="1"/>
</dbReference>
<dbReference type="InterPro" id="IPR004873">
    <property type="entry name" value="BURP_dom"/>
</dbReference>
<dbReference type="PANTHER" id="PTHR31236:SF41">
    <property type="entry name" value="BURP DOMAIN PROTEIN USPL1"/>
    <property type="match status" value="1"/>
</dbReference>
<evidence type="ECO:0000259" key="1">
    <source>
        <dbReference type="PROSITE" id="PS51277"/>
    </source>
</evidence>
<evidence type="ECO:0000313" key="2">
    <source>
        <dbReference type="EMBL" id="WAU86947.1"/>
    </source>
</evidence>
<reference evidence="2" key="1">
    <citation type="submission" date="2021-11" db="EMBL/GenBank/DDBJ databases">
        <authorList>
            <person name="Zhang Y."/>
            <person name="Ren M."/>
            <person name="Zhang X."/>
            <person name="Zhou X."/>
            <person name="Yang J."/>
        </authorList>
    </citation>
    <scope>NUCLEOTIDE SEQUENCE</scope>
</reference>
<dbReference type="EMBL" id="OL546198">
    <property type="protein sequence ID" value="WAU86947.1"/>
    <property type="molecule type" value="mRNA"/>
</dbReference>
<protein>
    <submittedName>
        <fullName evidence="2">Birch protein</fullName>
    </submittedName>
</protein>
<name>A0A9E9L5U7_BETPL</name>
<organism evidence="2">
    <name type="scientific">Betula platyphylla</name>
    <name type="common">Asian white birch</name>
    <dbReference type="NCBI Taxonomy" id="78630"/>
    <lineage>
        <taxon>Eukaryota</taxon>
        <taxon>Viridiplantae</taxon>
        <taxon>Streptophyta</taxon>
        <taxon>Embryophyta</taxon>
        <taxon>Tracheophyta</taxon>
        <taxon>Spermatophyta</taxon>
        <taxon>Magnoliopsida</taxon>
        <taxon>eudicotyledons</taxon>
        <taxon>Gunneridae</taxon>
        <taxon>Pentapetalae</taxon>
        <taxon>rosids</taxon>
        <taxon>fabids</taxon>
        <taxon>Fagales</taxon>
        <taxon>Betulaceae</taxon>
        <taxon>Betula</taxon>
    </lineage>
</organism>
<proteinExistence type="evidence at transcript level"/>
<dbReference type="InterPro" id="IPR044816">
    <property type="entry name" value="BURP"/>
</dbReference>
<dbReference type="SMART" id="SM01045">
    <property type="entry name" value="BURP"/>
    <property type="match status" value="1"/>
</dbReference>
<dbReference type="Pfam" id="PF03181">
    <property type="entry name" value="BURP"/>
    <property type="match status" value="1"/>
</dbReference>